<keyword evidence="2" id="KW-0012">Acyltransferase</keyword>
<evidence type="ECO:0000256" key="2">
    <source>
        <dbReference type="ARBA" id="ARBA00023315"/>
    </source>
</evidence>
<dbReference type="Gene3D" id="3.40.630.30">
    <property type="match status" value="1"/>
</dbReference>
<dbReference type="EMBL" id="QLZR01000001">
    <property type="protein sequence ID" value="RAZ81406.1"/>
    <property type="molecule type" value="Genomic_DNA"/>
</dbReference>
<name>A0A365L7J4_9BACL</name>
<dbReference type="PANTHER" id="PTHR43420">
    <property type="entry name" value="ACETYLTRANSFERASE"/>
    <property type="match status" value="1"/>
</dbReference>
<dbReference type="CDD" id="cd04301">
    <property type="entry name" value="NAT_SF"/>
    <property type="match status" value="1"/>
</dbReference>
<keyword evidence="1" id="KW-0808">Transferase</keyword>
<dbReference type="GO" id="GO:0016747">
    <property type="term" value="F:acyltransferase activity, transferring groups other than amino-acyl groups"/>
    <property type="evidence" value="ECO:0007669"/>
    <property type="project" value="InterPro"/>
</dbReference>
<dbReference type="InterPro" id="IPR000182">
    <property type="entry name" value="GNAT_dom"/>
</dbReference>
<proteinExistence type="predicted"/>
<dbReference type="InterPro" id="IPR016181">
    <property type="entry name" value="Acyl_CoA_acyltransferase"/>
</dbReference>
<dbReference type="PROSITE" id="PS51186">
    <property type="entry name" value="GNAT"/>
    <property type="match status" value="1"/>
</dbReference>
<sequence length="155" mass="17804">MKTQLMKMDGEEFDQYMEYFIPDYAKDLSDNFMIPVEKALEESKNVMETLFPDKQNSADQYICNIYSLADEKNIGVIWYNIQTESNKAYIYHILIHEAFRKRGFASLVLKELEETVKSAGVTSMGLNVFGNNPGAQRVYEKLGYQPSSIAMGKQI</sequence>
<dbReference type="SUPFAM" id="SSF55729">
    <property type="entry name" value="Acyl-CoA N-acyltransferases (Nat)"/>
    <property type="match status" value="1"/>
</dbReference>
<comment type="caution">
    <text evidence="4">The sequence shown here is derived from an EMBL/GenBank/DDBJ whole genome shotgun (WGS) entry which is preliminary data.</text>
</comment>
<evidence type="ECO:0000259" key="3">
    <source>
        <dbReference type="PROSITE" id="PS51186"/>
    </source>
</evidence>
<organism evidence="4 5">
    <name type="scientific">Planococcus halotolerans</name>
    <dbReference type="NCBI Taxonomy" id="2233542"/>
    <lineage>
        <taxon>Bacteria</taxon>
        <taxon>Bacillati</taxon>
        <taxon>Bacillota</taxon>
        <taxon>Bacilli</taxon>
        <taxon>Bacillales</taxon>
        <taxon>Caryophanaceae</taxon>
        <taxon>Planococcus</taxon>
    </lineage>
</organism>
<dbReference type="InterPro" id="IPR050680">
    <property type="entry name" value="YpeA/RimI_acetyltransf"/>
</dbReference>
<evidence type="ECO:0000313" key="5">
    <source>
        <dbReference type="Proteomes" id="UP000251002"/>
    </source>
</evidence>
<dbReference type="Proteomes" id="UP000251002">
    <property type="component" value="Unassembled WGS sequence"/>
</dbReference>
<dbReference type="Pfam" id="PF00583">
    <property type="entry name" value="Acetyltransf_1"/>
    <property type="match status" value="1"/>
</dbReference>
<evidence type="ECO:0000256" key="1">
    <source>
        <dbReference type="ARBA" id="ARBA00022679"/>
    </source>
</evidence>
<evidence type="ECO:0000313" key="4">
    <source>
        <dbReference type="EMBL" id="RAZ81406.1"/>
    </source>
</evidence>
<protein>
    <recommendedName>
        <fullName evidence="3">N-acetyltransferase domain-containing protein</fullName>
    </recommendedName>
</protein>
<dbReference type="RefSeq" id="WP_112221938.1">
    <property type="nucleotide sequence ID" value="NZ_CP196859.1"/>
</dbReference>
<reference evidence="4 5" key="1">
    <citation type="submission" date="2018-06" db="EMBL/GenBank/DDBJ databases">
        <title>The draft genome sequences of strains SCU63 and S1.</title>
        <authorList>
            <person name="Gan L."/>
        </authorList>
    </citation>
    <scope>NUCLEOTIDE SEQUENCE [LARGE SCALE GENOMIC DNA]</scope>
    <source>
        <strain evidence="4 5">SCU63</strain>
    </source>
</reference>
<dbReference type="AlphaFoldDB" id="A0A365L7J4"/>
<keyword evidence="5" id="KW-1185">Reference proteome</keyword>
<gene>
    <name evidence="4" type="ORF">DP120_03755</name>
</gene>
<feature type="domain" description="N-acetyltransferase" evidence="3">
    <location>
        <begin position="30"/>
        <end position="155"/>
    </location>
</feature>
<accession>A0A365L7J4</accession>